<feature type="transmembrane region" description="Helical" evidence="7">
    <location>
        <begin position="76"/>
        <end position="94"/>
    </location>
</feature>
<feature type="transmembrane region" description="Helical" evidence="7">
    <location>
        <begin position="100"/>
        <end position="120"/>
    </location>
</feature>
<evidence type="ECO:0000259" key="8">
    <source>
        <dbReference type="PROSITE" id="PS50850"/>
    </source>
</evidence>
<dbReference type="GO" id="GO:0022857">
    <property type="term" value="F:transmembrane transporter activity"/>
    <property type="evidence" value="ECO:0007669"/>
    <property type="project" value="InterPro"/>
</dbReference>
<keyword evidence="3" id="KW-1003">Cell membrane</keyword>
<feature type="transmembrane region" description="Helical" evidence="7">
    <location>
        <begin position="44"/>
        <end position="64"/>
    </location>
</feature>
<proteinExistence type="predicted"/>
<evidence type="ECO:0000256" key="2">
    <source>
        <dbReference type="ARBA" id="ARBA00022448"/>
    </source>
</evidence>
<keyword evidence="5 7" id="KW-1133">Transmembrane helix</keyword>
<dbReference type="STRING" id="1134435.AC731_011450"/>
<feature type="transmembrane region" description="Helical" evidence="7">
    <location>
        <begin position="163"/>
        <end position="182"/>
    </location>
</feature>
<feature type="transmembrane region" description="Helical" evidence="7">
    <location>
        <begin position="332"/>
        <end position="353"/>
    </location>
</feature>
<evidence type="ECO:0000313" key="10">
    <source>
        <dbReference type="Proteomes" id="UP000036902"/>
    </source>
</evidence>
<evidence type="ECO:0000256" key="4">
    <source>
        <dbReference type="ARBA" id="ARBA00022692"/>
    </source>
</evidence>
<evidence type="ECO:0000256" key="6">
    <source>
        <dbReference type="ARBA" id="ARBA00023136"/>
    </source>
</evidence>
<accession>A0A127K6B7</accession>
<comment type="subcellular location">
    <subcellularLocation>
        <location evidence="1">Cell membrane</location>
        <topology evidence="1">Multi-pass membrane protein</topology>
    </subcellularLocation>
</comment>
<dbReference type="Gene3D" id="1.20.1250.20">
    <property type="entry name" value="MFS general substrate transporter like domains"/>
    <property type="match status" value="1"/>
</dbReference>
<dbReference type="Pfam" id="PF07690">
    <property type="entry name" value="MFS_1"/>
    <property type="match status" value="1"/>
</dbReference>
<keyword evidence="4 7" id="KW-0812">Transmembrane</keyword>
<feature type="transmembrane region" description="Helical" evidence="7">
    <location>
        <begin position="294"/>
        <end position="311"/>
    </location>
</feature>
<dbReference type="InterPro" id="IPR020846">
    <property type="entry name" value="MFS_dom"/>
</dbReference>
<organism evidence="9 10">
    <name type="scientific">Thauera humireducens</name>
    <dbReference type="NCBI Taxonomy" id="1134435"/>
    <lineage>
        <taxon>Bacteria</taxon>
        <taxon>Pseudomonadati</taxon>
        <taxon>Pseudomonadota</taxon>
        <taxon>Betaproteobacteria</taxon>
        <taxon>Rhodocyclales</taxon>
        <taxon>Zoogloeaceae</taxon>
        <taxon>Thauera</taxon>
    </lineage>
</organism>
<feature type="transmembrane region" description="Helical" evidence="7">
    <location>
        <begin position="359"/>
        <end position="376"/>
    </location>
</feature>
<protein>
    <recommendedName>
        <fullName evidence="8">Major facilitator superfamily (MFS) profile domain-containing protein</fullName>
    </recommendedName>
</protein>
<dbReference type="KEGG" id="thu:AC731_011450"/>
<evidence type="ECO:0000313" key="9">
    <source>
        <dbReference type="EMBL" id="AMO37502.1"/>
    </source>
</evidence>
<sequence length="394" mass="41288">MTSAERRAGMSLAAIFALRMLGLFLILPVFAVHAAGIPGGDNLTLVGLAIGAYGLTQACLQIAYGAASDRFGRKPVIVFGLVLFVLGSVVAALADSIHMIIAGRVLQGAGAISAAVTALAADLTRDQHRTKVMAMIGSSIGLVFALSMVAAPLLYAAIGMDGIFWLTAVLAFGAIGVLLWVVPEAPPVPRSNGGRFIDVLRDGQLMRLNFGVFALHLIQTTMWVMVPAALVSSGGLPVPEHWKVYLPAVLLSFVVMVPAVIIAERRNLMKPVFNAAVGLLALVQFGLWLIGDGLIPLALLLTLFFVAFNVLEATQPSWISRIAPAHAKGTALGVYNTLQSVGLFLGGLLGGWLGQRFGAGAVSLFCGVLALAWLVLSTSMNPPPLRVVPAPTRD</sequence>
<dbReference type="PROSITE" id="PS50850">
    <property type="entry name" value="MFS"/>
    <property type="match status" value="1"/>
</dbReference>
<keyword evidence="6 7" id="KW-0472">Membrane</keyword>
<feature type="domain" description="Major facilitator superfamily (MFS) profile" evidence="8">
    <location>
        <begin position="1"/>
        <end position="385"/>
    </location>
</feature>
<feature type="transmembrane region" description="Helical" evidence="7">
    <location>
        <begin position="244"/>
        <end position="263"/>
    </location>
</feature>
<dbReference type="PANTHER" id="PTHR23517:SF2">
    <property type="entry name" value="MULTIDRUG RESISTANCE PROTEIN MDTH"/>
    <property type="match status" value="1"/>
</dbReference>
<feature type="transmembrane region" description="Helical" evidence="7">
    <location>
        <begin position="132"/>
        <end position="157"/>
    </location>
</feature>
<feature type="transmembrane region" description="Helical" evidence="7">
    <location>
        <begin position="272"/>
        <end position="288"/>
    </location>
</feature>
<dbReference type="InterPro" id="IPR036259">
    <property type="entry name" value="MFS_trans_sf"/>
</dbReference>
<keyword evidence="2" id="KW-0813">Transport</keyword>
<dbReference type="AlphaFoldDB" id="A0A127K6B7"/>
<dbReference type="GO" id="GO:0005886">
    <property type="term" value="C:plasma membrane"/>
    <property type="evidence" value="ECO:0007669"/>
    <property type="project" value="UniProtKB-SubCell"/>
</dbReference>
<keyword evidence="10" id="KW-1185">Reference proteome</keyword>
<dbReference type="SUPFAM" id="SSF103473">
    <property type="entry name" value="MFS general substrate transporter"/>
    <property type="match status" value="1"/>
</dbReference>
<dbReference type="CDD" id="cd17472">
    <property type="entry name" value="MFS_YajR_like"/>
    <property type="match status" value="1"/>
</dbReference>
<evidence type="ECO:0000256" key="1">
    <source>
        <dbReference type="ARBA" id="ARBA00004651"/>
    </source>
</evidence>
<evidence type="ECO:0000256" key="3">
    <source>
        <dbReference type="ARBA" id="ARBA00022475"/>
    </source>
</evidence>
<dbReference type="EMBL" id="CP014646">
    <property type="protein sequence ID" value="AMO37502.1"/>
    <property type="molecule type" value="Genomic_DNA"/>
</dbReference>
<evidence type="ECO:0000256" key="5">
    <source>
        <dbReference type="ARBA" id="ARBA00022989"/>
    </source>
</evidence>
<name>A0A127K6B7_9RHOO</name>
<feature type="transmembrane region" description="Helical" evidence="7">
    <location>
        <begin position="210"/>
        <end position="232"/>
    </location>
</feature>
<evidence type="ECO:0000256" key="7">
    <source>
        <dbReference type="SAM" id="Phobius"/>
    </source>
</evidence>
<dbReference type="Proteomes" id="UP000036902">
    <property type="component" value="Chromosome"/>
</dbReference>
<gene>
    <name evidence="9" type="ORF">AC731_011450</name>
</gene>
<dbReference type="RefSeq" id="WP_048706187.1">
    <property type="nucleotide sequence ID" value="NZ_CP014646.1"/>
</dbReference>
<reference evidence="10" key="1">
    <citation type="submission" date="2016-03" db="EMBL/GenBank/DDBJ databases">
        <authorList>
            <person name="Ma C."/>
            <person name="Zhou S."/>
            <person name="Yang G."/>
        </authorList>
    </citation>
    <scope>NUCLEOTIDE SEQUENCE [LARGE SCALE GENOMIC DNA]</scope>
    <source>
        <strain evidence="10">SgZ-1</strain>
    </source>
</reference>
<dbReference type="PANTHER" id="PTHR23517">
    <property type="entry name" value="RESISTANCE PROTEIN MDTM, PUTATIVE-RELATED-RELATED"/>
    <property type="match status" value="1"/>
</dbReference>
<dbReference type="InterPro" id="IPR011701">
    <property type="entry name" value="MFS"/>
</dbReference>
<dbReference type="InterPro" id="IPR050171">
    <property type="entry name" value="MFS_Transporters"/>
</dbReference>